<evidence type="ECO:0000256" key="3">
    <source>
        <dbReference type="ARBA" id="ARBA00011890"/>
    </source>
</evidence>
<dbReference type="PANTHER" id="PTHR11579">
    <property type="entry name" value="PROTEIN-L-ISOASPARTATE O-METHYLTRANSFERASE"/>
    <property type="match status" value="1"/>
</dbReference>
<accession>A0A1G2CAT6</accession>
<evidence type="ECO:0000256" key="7">
    <source>
        <dbReference type="ARBA" id="ARBA00022679"/>
    </source>
</evidence>
<organism evidence="10 11">
    <name type="scientific">Candidatus Liptonbacteria bacterium RIFCSPHIGHO2_12_FULL_60_13</name>
    <dbReference type="NCBI Taxonomy" id="1798648"/>
    <lineage>
        <taxon>Bacteria</taxon>
        <taxon>Candidatus Liptoniibacteriota</taxon>
    </lineage>
</organism>
<name>A0A1G2CAT6_9BACT</name>
<dbReference type="GO" id="GO:0032259">
    <property type="term" value="P:methylation"/>
    <property type="evidence" value="ECO:0007669"/>
    <property type="project" value="UniProtKB-KW"/>
</dbReference>
<dbReference type="AlphaFoldDB" id="A0A1G2CAT6"/>
<evidence type="ECO:0000256" key="9">
    <source>
        <dbReference type="NCBIfam" id="TIGR00080"/>
    </source>
</evidence>
<evidence type="ECO:0000256" key="5">
    <source>
        <dbReference type="ARBA" id="ARBA00022490"/>
    </source>
</evidence>
<evidence type="ECO:0000256" key="6">
    <source>
        <dbReference type="ARBA" id="ARBA00022603"/>
    </source>
</evidence>
<dbReference type="Pfam" id="PF01135">
    <property type="entry name" value="PCMT"/>
    <property type="match status" value="1"/>
</dbReference>
<dbReference type="PROSITE" id="PS01279">
    <property type="entry name" value="PCMT"/>
    <property type="match status" value="1"/>
</dbReference>
<evidence type="ECO:0000313" key="11">
    <source>
        <dbReference type="Proteomes" id="UP000178796"/>
    </source>
</evidence>
<evidence type="ECO:0000256" key="8">
    <source>
        <dbReference type="ARBA" id="ARBA00022691"/>
    </source>
</evidence>
<protein>
    <recommendedName>
        <fullName evidence="4 9">Protein-L-isoaspartate O-methyltransferase</fullName>
        <ecNumber evidence="3 9">2.1.1.77</ecNumber>
    </recommendedName>
</protein>
<keyword evidence="7 10" id="KW-0808">Transferase</keyword>
<dbReference type="NCBIfam" id="NF001453">
    <property type="entry name" value="PRK00312.1"/>
    <property type="match status" value="1"/>
</dbReference>
<reference evidence="10 11" key="1">
    <citation type="journal article" date="2016" name="Nat. Commun.">
        <title>Thousands of microbial genomes shed light on interconnected biogeochemical processes in an aquifer system.</title>
        <authorList>
            <person name="Anantharaman K."/>
            <person name="Brown C.T."/>
            <person name="Hug L.A."/>
            <person name="Sharon I."/>
            <person name="Castelle C.J."/>
            <person name="Probst A.J."/>
            <person name="Thomas B.C."/>
            <person name="Singh A."/>
            <person name="Wilkins M.J."/>
            <person name="Karaoz U."/>
            <person name="Brodie E.L."/>
            <person name="Williams K.H."/>
            <person name="Hubbard S.S."/>
            <person name="Banfield J.F."/>
        </authorList>
    </citation>
    <scope>NUCLEOTIDE SEQUENCE [LARGE SCALE GENOMIC DNA]</scope>
</reference>
<dbReference type="EC" id="2.1.1.77" evidence="3 9"/>
<dbReference type="EMBL" id="MHKY01000033">
    <property type="protein sequence ID" value="OGY98485.1"/>
    <property type="molecule type" value="Genomic_DNA"/>
</dbReference>
<evidence type="ECO:0000256" key="2">
    <source>
        <dbReference type="ARBA" id="ARBA00005369"/>
    </source>
</evidence>
<dbReference type="GO" id="GO:0004719">
    <property type="term" value="F:protein-L-isoaspartate (D-aspartate) O-methyltransferase activity"/>
    <property type="evidence" value="ECO:0007669"/>
    <property type="project" value="UniProtKB-UniRule"/>
</dbReference>
<keyword evidence="5" id="KW-0963">Cytoplasm</keyword>
<dbReference type="InterPro" id="IPR000682">
    <property type="entry name" value="PCMT"/>
</dbReference>
<gene>
    <name evidence="10" type="ORF">A3E09_01865</name>
</gene>
<keyword evidence="6 10" id="KW-0489">Methyltransferase</keyword>
<dbReference type="SUPFAM" id="SSF53335">
    <property type="entry name" value="S-adenosyl-L-methionine-dependent methyltransferases"/>
    <property type="match status" value="1"/>
</dbReference>
<dbReference type="Proteomes" id="UP000178796">
    <property type="component" value="Unassembled WGS sequence"/>
</dbReference>
<proteinExistence type="inferred from homology"/>
<evidence type="ECO:0000256" key="4">
    <source>
        <dbReference type="ARBA" id="ARBA00013346"/>
    </source>
</evidence>
<comment type="subcellular location">
    <subcellularLocation>
        <location evidence="1">Cytoplasm</location>
    </subcellularLocation>
</comment>
<dbReference type="GO" id="GO:0030091">
    <property type="term" value="P:protein repair"/>
    <property type="evidence" value="ECO:0007669"/>
    <property type="project" value="UniProtKB-UniRule"/>
</dbReference>
<dbReference type="NCBIfam" id="TIGR00080">
    <property type="entry name" value="pimt"/>
    <property type="match status" value="1"/>
</dbReference>
<keyword evidence="8" id="KW-0949">S-adenosyl-L-methionine</keyword>
<evidence type="ECO:0000256" key="1">
    <source>
        <dbReference type="ARBA" id="ARBA00004496"/>
    </source>
</evidence>
<dbReference type="Gene3D" id="3.40.50.150">
    <property type="entry name" value="Vaccinia Virus protein VP39"/>
    <property type="match status" value="1"/>
</dbReference>
<dbReference type="InterPro" id="IPR029063">
    <property type="entry name" value="SAM-dependent_MTases_sf"/>
</dbReference>
<comment type="similarity">
    <text evidence="2">Belongs to the methyltransferase superfamily. L-isoaspartyl/D-aspartyl protein methyltransferase family.</text>
</comment>
<dbReference type="PANTHER" id="PTHR11579:SF0">
    <property type="entry name" value="PROTEIN-L-ISOASPARTATE(D-ASPARTATE) O-METHYLTRANSFERASE"/>
    <property type="match status" value="1"/>
</dbReference>
<evidence type="ECO:0000313" key="10">
    <source>
        <dbReference type="EMBL" id="OGY98485.1"/>
    </source>
</evidence>
<sequence>MKREGWLKTPRVVEALQKIDRADFVPEGLKAEAYFNTALPIGEGQTISQPLVVAFMLELLRPEAGQKILDVGTGSGWVAGLLAELVGKKGRVFSVERVSELGAAARRNLARYGFVESGVLSLLVGDGVKGWPEEAPFDRIIAAAAGTAIPAPWKEQLTVGGRIVAPVGSRILMLEKRQDGGFREEAYEGFSFVPLIGNSK</sequence>
<comment type="caution">
    <text evidence="10">The sequence shown here is derived from an EMBL/GenBank/DDBJ whole genome shotgun (WGS) entry which is preliminary data.</text>
</comment>
<dbReference type="GO" id="GO:0005737">
    <property type="term" value="C:cytoplasm"/>
    <property type="evidence" value="ECO:0007669"/>
    <property type="project" value="UniProtKB-SubCell"/>
</dbReference>